<feature type="non-terminal residue" evidence="1">
    <location>
        <position position="107"/>
    </location>
</feature>
<gene>
    <name evidence="1" type="ORF">PFISCL1PPCAC_5557</name>
</gene>
<proteinExistence type="predicted"/>
<comment type="caution">
    <text evidence="1">The sequence shown here is derived from an EMBL/GenBank/DDBJ whole genome shotgun (WGS) entry which is preliminary data.</text>
</comment>
<name>A0AAV5V6U9_9BILA</name>
<dbReference type="Proteomes" id="UP001432322">
    <property type="component" value="Unassembled WGS sequence"/>
</dbReference>
<sequence>FLTQSPAMNQLEPAVESIDDWRRKIFDLPSSTSDRLGSVTVKTLELIDCAIREDVNSENVQCALETLESVRAISLKYDNQRDSPTHQMIYALSHAIQLLMQSKIDKN</sequence>
<organism evidence="1 2">
    <name type="scientific">Pristionchus fissidentatus</name>
    <dbReference type="NCBI Taxonomy" id="1538716"/>
    <lineage>
        <taxon>Eukaryota</taxon>
        <taxon>Metazoa</taxon>
        <taxon>Ecdysozoa</taxon>
        <taxon>Nematoda</taxon>
        <taxon>Chromadorea</taxon>
        <taxon>Rhabditida</taxon>
        <taxon>Rhabditina</taxon>
        <taxon>Diplogasteromorpha</taxon>
        <taxon>Diplogasteroidea</taxon>
        <taxon>Neodiplogasteridae</taxon>
        <taxon>Pristionchus</taxon>
    </lineage>
</organism>
<dbReference type="EMBL" id="BTSY01000002">
    <property type="protein sequence ID" value="GMT14260.1"/>
    <property type="molecule type" value="Genomic_DNA"/>
</dbReference>
<dbReference type="AlphaFoldDB" id="A0AAV5V6U9"/>
<feature type="non-terminal residue" evidence="1">
    <location>
        <position position="1"/>
    </location>
</feature>
<accession>A0AAV5V6U9</accession>
<evidence type="ECO:0000313" key="1">
    <source>
        <dbReference type="EMBL" id="GMT14260.1"/>
    </source>
</evidence>
<keyword evidence="2" id="KW-1185">Reference proteome</keyword>
<protein>
    <submittedName>
        <fullName evidence="1">Uncharacterized protein</fullName>
    </submittedName>
</protein>
<reference evidence="1" key="1">
    <citation type="submission" date="2023-10" db="EMBL/GenBank/DDBJ databases">
        <title>Genome assembly of Pristionchus species.</title>
        <authorList>
            <person name="Yoshida K."/>
            <person name="Sommer R.J."/>
        </authorList>
    </citation>
    <scope>NUCLEOTIDE SEQUENCE</scope>
    <source>
        <strain evidence="1">RS5133</strain>
    </source>
</reference>
<evidence type="ECO:0000313" key="2">
    <source>
        <dbReference type="Proteomes" id="UP001432322"/>
    </source>
</evidence>